<dbReference type="Proteomes" id="UP001470230">
    <property type="component" value="Unassembled WGS sequence"/>
</dbReference>
<feature type="domain" description="Protein kinase" evidence="2">
    <location>
        <begin position="20"/>
        <end position="283"/>
    </location>
</feature>
<dbReference type="Pfam" id="PF08238">
    <property type="entry name" value="Sel1"/>
    <property type="match status" value="8"/>
</dbReference>
<comment type="caution">
    <text evidence="3">The sequence shown here is derived from an EMBL/GenBank/DDBJ whole genome shotgun (WGS) entry which is preliminary data.</text>
</comment>
<dbReference type="Gene3D" id="1.25.40.10">
    <property type="entry name" value="Tetratricopeptide repeat domain"/>
    <property type="match status" value="2"/>
</dbReference>
<evidence type="ECO:0000313" key="4">
    <source>
        <dbReference type="Proteomes" id="UP001470230"/>
    </source>
</evidence>
<comment type="similarity">
    <text evidence="1">Belongs to the sel-1 family.</text>
</comment>
<dbReference type="InterPro" id="IPR000719">
    <property type="entry name" value="Prot_kinase_dom"/>
</dbReference>
<gene>
    <name evidence="3" type="ORF">M9Y10_041260</name>
</gene>
<dbReference type="InterPro" id="IPR011990">
    <property type="entry name" value="TPR-like_helical_dom_sf"/>
</dbReference>
<dbReference type="SMART" id="SM00671">
    <property type="entry name" value="SEL1"/>
    <property type="match status" value="8"/>
</dbReference>
<keyword evidence="4" id="KW-1185">Reference proteome</keyword>
<accession>A0ABR2K3U7</accession>
<dbReference type="PANTHER" id="PTHR11102">
    <property type="entry name" value="SEL-1-LIKE PROTEIN"/>
    <property type="match status" value="1"/>
</dbReference>
<dbReference type="InterPro" id="IPR011009">
    <property type="entry name" value="Kinase-like_dom_sf"/>
</dbReference>
<dbReference type="InterPro" id="IPR006597">
    <property type="entry name" value="Sel1-like"/>
</dbReference>
<reference evidence="3 4" key="1">
    <citation type="submission" date="2024-04" db="EMBL/GenBank/DDBJ databases">
        <title>Tritrichomonas musculus Genome.</title>
        <authorList>
            <person name="Alves-Ferreira E."/>
            <person name="Grigg M."/>
            <person name="Lorenzi H."/>
            <person name="Galac M."/>
        </authorList>
    </citation>
    <scope>NUCLEOTIDE SEQUENCE [LARGE SCALE GENOMIC DNA]</scope>
    <source>
        <strain evidence="3 4">EAF2021</strain>
    </source>
</reference>
<name>A0ABR2K3U7_9EUKA</name>
<dbReference type="Pfam" id="PF07714">
    <property type="entry name" value="PK_Tyr_Ser-Thr"/>
    <property type="match status" value="1"/>
</dbReference>
<dbReference type="EMBL" id="JAPFFF010000007">
    <property type="protein sequence ID" value="KAK8885806.1"/>
    <property type="molecule type" value="Genomic_DNA"/>
</dbReference>
<dbReference type="SUPFAM" id="SSF81901">
    <property type="entry name" value="HCP-like"/>
    <property type="match status" value="2"/>
</dbReference>
<dbReference type="InterPro" id="IPR050767">
    <property type="entry name" value="Sel1_AlgK"/>
</dbReference>
<dbReference type="PROSITE" id="PS50011">
    <property type="entry name" value="PROTEIN_KINASE_DOM"/>
    <property type="match status" value="1"/>
</dbReference>
<dbReference type="SUPFAM" id="SSF56112">
    <property type="entry name" value="Protein kinase-like (PK-like)"/>
    <property type="match status" value="1"/>
</dbReference>
<evidence type="ECO:0000256" key="1">
    <source>
        <dbReference type="ARBA" id="ARBA00038101"/>
    </source>
</evidence>
<evidence type="ECO:0000259" key="2">
    <source>
        <dbReference type="PROSITE" id="PS50011"/>
    </source>
</evidence>
<dbReference type="InterPro" id="IPR001245">
    <property type="entry name" value="Ser-Thr/Tyr_kinase_cat_dom"/>
</dbReference>
<dbReference type="Gene3D" id="1.10.510.10">
    <property type="entry name" value="Transferase(Phosphotransferase) domain 1"/>
    <property type="match status" value="1"/>
</dbReference>
<proteinExistence type="inferred from homology"/>
<sequence>MTTDNNVLNYDQFLLYKSDFEDVKDIGNGRFGETALIKSKEPIGEKSLFVKRTIVSTDGKVSDQKHFLKEIEFFFTVRPHPCFTKFYGFLLEPSAIVVEYCKNGSLQMIWDLCKRKRAPAGWNNTARAKAVFGIAAALQHLHSYGAIHRYLSLTNVLVDDNFEVRLSDFGFAKMPYDATRMSEIASKPIYTAPEALVSTDYDETVDVYAYSIVAYQLLTGREPYDIKTASSFAFNDSVLKGLRPSLPDDMDHEIAKVLQFCWDQDPEKRPTFLDILRFFHTYTKPLLPDVDQSAYVSYIESILSSTNIKEEDKDFFFSPKITEDKINLFNECLARAQKTGEAEDLYQVGRLYDIGYGVVANSYEAFDYLSQAAEKGHPMSMYYVSLYLKTGRGTDVDLEKSNELIIKASDLGYSLASLEYGKRLRDGTGFDHPRPKDALEKFKELADPPNEIKEAMFEYGILLIRPPEVPRGSDQKITANTKEGIKYLLESSEKGYIPAQMYYAKALIDGTGVDKNVDEAIKIYQRAATQNVPVALNNLGNCYEEAKLGFPKDLKKAAQYYRKAAELGFPDAMSRYAILLNRGDAGEKDIITAAHYFQKAADLGVRAACHNYASFLQNGTANVMQNIPKAIEYYDKAGYALSYYRIGDIYLQGIGGVDRDIDEAIVYFQKSAKLGNKQAEAKLKELTE</sequence>
<dbReference type="PANTHER" id="PTHR11102:SF160">
    <property type="entry name" value="ERAD-ASSOCIATED E3 UBIQUITIN-PROTEIN LIGASE COMPONENT HRD3"/>
    <property type="match status" value="1"/>
</dbReference>
<protein>
    <recommendedName>
        <fullName evidence="2">Protein kinase domain-containing protein</fullName>
    </recommendedName>
</protein>
<evidence type="ECO:0000313" key="3">
    <source>
        <dbReference type="EMBL" id="KAK8885806.1"/>
    </source>
</evidence>
<organism evidence="3 4">
    <name type="scientific">Tritrichomonas musculus</name>
    <dbReference type="NCBI Taxonomy" id="1915356"/>
    <lineage>
        <taxon>Eukaryota</taxon>
        <taxon>Metamonada</taxon>
        <taxon>Parabasalia</taxon>
        <taxon>Tritrichomonadida</taxon>
        <taxon>Tritrichomonadidae</taxon>
        <taxon>Tritrichomonas</taxon>
    </lineage>
</organism>